<accession>D4TYZ3</accession>
<proteinExistence type="predicted"/>
<gene>
    <name evidence="1" type="ORF">HMPREF0970_01172</name>
</gene>
<dbReference type="Proteomes" id="UP000003150">
    <property type="component" value="Unassembled WGS sequence"/>
</dbReference>
<organism evidence="1 2">
    <name type="scientific">Schaalia odontolytica F0309</name>
    <dbReference type="NCBI Taxonomy" id="649742"/>
    <lineage>
        <taxon>Bacteria</taxon>
        <taxon>Bacillati</taxon>
        <taxon>Actinomycetota</taxon>
        <taxon>Actinomycetes</taxon>
        <taxon>Actinomycetales</taxon>
        <taxon>Actinomycetaceae</taxon>
        <taxon>Schaalia</taxon>
    </lineage>
</organism>
<dbReference type="EMBL" id="ACYT02000031">
    <property type="protein sequence ID" value="EFF79948.1"/>
    <property type="molecule type" value="Genomic_DNA"/>
</dbReference>
<evidence type="ECO:0000313" key="2">
    <source>
        <dbReference type="Proteomes" id="UP000003150"/>
    </source>
</evidence>
<dbReference type="HOGENOM" id="CLU_3211369_0_0_11"/>
<evidence type="ECO:0000313" key="1">
    <source>
        <dbReference type="EMBL" id="EFF79948.1"/>
    </source>
</evidence>
<reference evidence="1 2" key="1">
    <citation type="submission" date="2009-10" db="EMBL/GenBank/DDBJ databases">
        <authorList>
            <person name="Weinstock G."/>
            <person name="Sodergren E."/>
            <person name="Clifton S."/>
            <person name="Fulton L."/>
            <person name="Fulton B."/>
            <person name="Courtney L."/>
            <person name="Fronick C."/>
            <person name="Harrison M."/>
            <person name="Strong C."/>
            <person name="Farmer C."/>
            <person name="Delahaunty K."/>
            <person name="Markovic C."/>
            <person name="Hall O."/>
            <person name="Minx P."/>
            <person name="Tomlinson C."/>
            <person name="Mitreva M."/>
            <person name="Nelson J."/>
            <person name="Hou S."/>
            <person name="Wollam A."/>
            <person name="Pepin K.H."/>
            <person name="Johnson M."/>
            <person name="Bhonagiri V."/>
            <person name="Nash W.E."/>
            <person name="Warren W."/>
            <person name="Chinwalla A."/>
            <person name="Mardis E.R."/>
            <person name="Wilson R.K."/>
        </authorList>
    </citation>
    <scope>NUCLEOTIDE SEQUENCE [LARGE SCALE GENOMIC DNA]</scope>
    <source>
        <strain evidence="1 2">F0309</strain>
    </source>
</reference>
<protein>
    <submittedName>
        <fullName evidence="1">Uncharacterized protein</fullName>
    </submittedName>
</protein>
<sequence>MTDALILLLNVLLPRKLPKARIKKDAQCPFRLLFSLHIASKIGG</sequence>
<dbReference type="AlphaFoldDB" id="D4TYZ3"/>
<comment type="caution">
    <text evidence="1">The sequence shown here is derived from an EMBL/GenBank/DDBJ whole genome shotgun (WGS) entry which is preliminary data.</text>
</comment>
<name>D4TYZ3_9ACTO</name>